<reference evidence="2 3" key="1">
    <citation type="journal article" date="2015" name="Plant Cell">
        <title>Oil accumulation by the oleaginous diatom Fistulifera solaris as revealed by the genome and transcriptome.</title>
        <authorList>
            <person name="Tanaka T."/>
            <person name="Maeda Y."/>
            <person name="Veluchamy A."/>
            <person name="Tanaka M."/>
            <person name="Abida H."/>
            <person name="Marechal E."/>
            <person name="Bowler C."/>
            <person name="Muto M."/>
            <person name="Sunaga Y."/>
            <person name="Tanaka M."/>
            <person name="Yoshino T."/>
            <person name="Taniguchi T."/>
            <person name="Fukuda Y."/>
            <person name="Nemoto M."/>
            <person name="Matsumoto M."/>
            <person name="Wong P.S."/>
            <person name="Aburatani S."/>
            <person name="Fujibuchi W."/>
        </authorList>
    </citation>
    <scope>NUCLEOTIDE SEQUENCE [LARGE SCALE GENOMIC DNA]</scope>
    <source>
        <strain evidence="2 3">JPCC DA0580</strain>
    </source>
</reference>
<protein>
    <submittedName>
        <fullName evidence="2">Uncharacterized protein</fullName>
    </submittedName>
</protein>
<organism evidence="2 3">
    <name type="scientific">Fistulifera solaris</name>
    <name type="common">Oleaginous diatom</name>
    <dbReference type="NCBI Taxonomy" id="1519565"/>
    <lineage>
        <taxon>Eukaryota</taxon>
        <taxon>Sar</taxon>
        <taxon>Stramenopiles</taxon>
        <taxon>Ochrophyta</taxon>
        <taxon>Bacillariophyta</taxon>
        <taxon>Bacillariophyceae</taxon>
        <taxon>Bacillariophycidae</taxon>
        <taxon>Naviculales</taxon>
        <taxon>Naviculaceae</taxon>
        <taxon>Fistulifera</taxon>
    </lineage>
</organism>
<proteinExistence type="predicted"/>
<evidence type="ECO:0000256" key="1">
    <source>
        <dbReference type="SAM" id="MobiDB-lite"/>
    </source>
</evidence>
<dbReference type="EMBL" id="BDSP01000055">
    <property type="protein sequence ID" value="GAX12759.1"/>
    <property type="molecule type" value="Genomic_DNA"/>
</dbReference>
<name>A0A1Z5JFK6_FISSO</name>
<feature type="region of interest" description="Disordered" evidence="1">
    <location>
        <begin position="201"/>
        <end position="234"/>
    </location>
</feature>
<evidence type="ECO:0000313" key="3">
    <source>
        <dbReference type="Proteomes" id="UP000198406"/>
    </source>
</evidence>
<gene>
    <name evidence="2" type="ORF">FisN_15Hh238</name>
</gene>
<sequence>MSYPACLLHTIVEPKCAIAFQCCAKMLEEVQHDETKAEQEARMSVLYHDEVERFVNGAEEYEGLFEYEDDSSSSHALTLPFFLHRECNWIMTVGFSDEDINSQRLRCKSRTSPDTPMSGACLLNYAKTVVANCEKAIAYADQYLQSQEKECRTTTQLVFLCGFFAFMAWGTLPLNNLWQHQSKVLMRLRKPSPNKVVSKRLRQEEEVTPVAAKKPKTNSNVSRQMRQEEDVTPVTKKPKIIIPNVSRQIQRVQTMLLHRDNHQRDLERQENYLYRRMEHAWHQYVNHYERNRERLHRKDEEVNDRRAVY</sequence>
<dbReference type="Proteomes" id="UP000198406">
    <property type="component" value="Unassembled WGS sequence"/>
</dbReference>
<dbReference type="InParanoid" id="A0A1Z5JFK6"/>
<comment type="caution">
    <text evidence="2">The sequence shown here is derived from an EMBL/GenBank/DDBJ whole genome shotgun (WGS) entry which is preliminary data.</text>
</comment>
<dbReference type="AlphaFoldDB" id="A0A1Z5JFK6"/>
<keyword evidence="3" id="KW-1185">Reference proteome</keyword>
<evidence type="ECO:0000313" key="2">
    <source>
        <dbReference type="EMBL" id="GAX12759.1"/>
    </source>
</evidence>
<accession>A0A1Z5JFK6</accession>